<dbReference type="Pfam" id="PF00557">
    <property type="entry name" value="Peptidase_M24"/>
    <property type="match status" value="1"/>
</dbReference>
<dbReference type="InterPro" id="IPR001714">
    <property type="entry name" value="Pept_M24_MAP"/>
</dbReference>
<dbReference type="InterPro" id="IPR029149">
    <property type="entry name" value="Creatin/AminoP/Spt16_N"/>
</dbReference>
<dbReference type="PANTHER" id="PTHR46112">
    <property type="entry name" value="AMINOPEPTIDASE"/>
    <property type="match status" value="1"/>
</dbReference>
<dbReference type="GO" id="GO:0008235">
    <property type="term" value="F:metalloexopeptidase activity"/>
    <property type="evidence" value="ECO:0007669"/>
    <property type="project" value="UniProtKB-ARBA"/>
</dbReference>
<keyword evidence="2" id="KW-0479">Metal-binding</keyword>
<evidence type="ECO:0000256" key="2">
    <source>
        <dbReference type="ARBA" id="ARBA00022723"/>
    </source>
</evidence>
<evidence type="ECO:0000259" key="6">
    <source>
        <dbReference type="Pfam" id="PF01321"/>
    </source>
</evidence>
<evidence type="ECO:0000256" key="1">
    <source>
        <dbReference type="ARBA" id="ARBA00022670"/>
    </source>
</evidence>
<dbReference type="InterPro" id="IPR036005">
    <property type="entry name" value="Creatinase/aminopeptidase-like"/>
</dbReference>
<accession>A0A1I6MN51</accession>
<proteinExistence type="predicted"/>
<evidence type="ECO:0000256" key="3">
    <source>
        <dbReference type="ARBA" id="ARBA00022801"/>
    </source>
</evidence>
<evidence type="ECO:0000313" key="7">
    <source>
        <dbReference type="EMBL" id="SFS17028.1"/>
    </source>
</evidence>
<feature type="domain" description="Creatinase N-terminal" evidence="6">
    <location>
        <begin position="21"/>
        <end position="141"/>
    </location>
</feature>
<keyword evidence="8" id="KW-1185">Reference proteome</keyword>
<dbReference type="SUPFAM" id="SSF53092">
    <property type="entry name" value="Creatinase/prolidase N-terminal domain"/>
    <property type="match status" value="1"/>
</dbReference>
<dbReference type="Gene3D" id="3.90.230.10">
    <property type="entry name" value="Creatinase/methionine aminopeptidase superfamily"/>
    <property type="match status" value="1"/>
</dbReference>
<keyword evidence="3" id="KW-0378">Hydrolase</keyword>
<dbReference type="SUPFAM" id="SSF55920">
    <property type="entry name" value="Creatinase/aminopeptidase"/>
    <property type="match status" value="1"/>
</dbReference>
<dbReference type="InterPro" id="IPR001131">
    <property type="entry name" value="Peptidase_M24B_aminopep-P_CS"/>
</dbReference>
<dbReference type="STRING" id="474950.SAMN05421771_3031"/>
<dbReference type="InterPro" id="IPR000994">
    <property type="entry name" value="Pept_M24"/>
</dbReference>
<dbReference type="InterPro" id="IPR000587">
    <property type="entry name" value="Creatinase_N"/>
</dbReference>
<feature type="domain" description="Peptidase M24" evidence="5">
    <location>
        <begin position="149"/>
        <end position="358"/>
    </location>
</feature>
<keyword evidence="1" id="KW-0645">Protease</keyword>
<dbReference type="GO" id="GO:0046872">
    <property type="term" value="F:metal ion binding"/>
    <property type="evidence" value="ECO:0007669"/>
    <property type="project" value="UniProtKB-KW"/>
</dbReference>
<reference evidence="7 8" key="1">
    <citation type="submission" date="2016-10" db="EMBL/GenBank/DDBJ databases">
        <authorList>
            <person name="de Groot N.N."/>
        </authorList>
    </citation>
    <scope>NUCLEOTIDE SEQUENCE [LARGE SCALE GENOMIC DNA]</scope>
    <source>
        <strain evidence="7 8">DSM 21001</strain>
    </source>
</reference>
<dbReference type="Proteomes" id="UP000199024">
    <property type="component" value="Unassembled WGS sequence"/>
</dbReference>
<dbReference type="Gene3D" id="3.40.350.10">
    <property type="entry name" value="Creatinase/prolidase N-terminal domain"/>
    <property type="match status" value="1"/>
</dbReference>
<keyword evidence="4" id="KW-0482">Metalloprotease</keyword>
<dbReference type="AlphaFoldDB" id="A0A1I6MN51"/>
<dbReference type="GO" id="GO:0004177">
    <property type="term" value="F:aminopeptidase activity"/>
    <property type="evidence" value="ECO:0007669"/>
    <property type="project" value="UniProtKB-KW"/>
</dbReference>
<dbReference type="InterPro" id="IPR050659">
    <property type="entry name" value="Peptidase_M24B"/>
</dbReference>
<dbReference type="PANTHER" id="PTHR46112:SF3">
    <property type="entry name" value="AMINOPEPTIDASE YPDF"/>
    <property type="match status" value="1"/>
</dbReference>
<dbReference type="CDD" id="cd01092">
    <property type="entry name" value="APP-like"/>
    <property type="match status" value="1"/>
</dbReference>
<dbReference type="Pfam" id="PF01321">
    <property type="entry name" value="Creatinase_N"/>
    <property type="match status" value="1"/>
</dbReference>
<evidence type="ECO:0000313" key="8">
    <source>
        <dbReference type="Proteomes" id="UP000199024"/>
    </source>
</evidence>
<evidence type="ECO:0000259" key="5">
    <source>
        <dbReference type="Pfam" id="PF00557"/>
    </source>
</evidence>
<sequence>MGRMNYKARQKKAVRRVGKLAEALLVTHLPDVRYLSGFTGSNAALVLVGAKAMLFTDGRYTAQAQAEAVGTKVTIAAKSAVVAACEWMEAAGVTRCGFDGTQTTVAALTRMEAGLSKAFGVKARREMFVDVGALVARLREVKDEDEIAILRRAALLGCGLFDHMLGFIEGGMTEMAVAAELEYRARLAGSEAMSFETIVASGERSALPHGRATLAKIPKRGFVTLDFGVVVDGYSSDMTRTVHMGRARGPVKASAVPGERDVYDLVLEAQESAVRAVKPGASAGDVDEAARSVLRRAGLDGFFSHSTGHGVGLEIHEGPRLAAKQTQTLEAGMVVTIEPGVYLPGSFGLRIEDMVLVSAVGGEVLTPSPKAWIEL</sequence>
<protein>
    <submittedName>
        <fullName evidence="7">Xaa-Pro aminopeptidase</fullName>
    </submittedName>
</protein>
<dbReference type="EMBL" id="FOZL01000001">
    <property type="protein sequence ID" value="SFS17028.1"/>
    <property type="molecule type" value="Genomic_DNA"/>
</dbReference>
<name>A0A1I6MN51_9BACT</name>
<organism evidence="7 8">
    <name type="scientific">Granulicella pectinivorans</name>
    <dbReference type="NCBI Taxonomy" id="474950"/>
    <lineage>
        <taxon>Bacteria</taxon>
        <taxon>Pseudomonadati</taxon>
        <taxon>Acidobacteriota</taxon>
        <taxon>Terriglobia</taxon>
        <taxon>Terriglobales</taxon>
        <taxon>Acidobacteriaceae</taxon>
        <taxon>Granulicella</taxon>
    </lineage>
</organism>
<gene>
    <name evidence="7" type="ORF">SAMN05421771_3031</name>
</gene>
<dbReference type="PRINTS" id="PR00599">
    <property type="entry name" value="MAPEPTIDASE"/>
</dbReference>
<evidence type="ECO:0000256" key="4">
    <source>
        <dbReference type="ARBA" id="ARBA00023049"/>
    </source>
</evidence>
<dbReference type="GO" id="GO:0006508">
    <property type="term" value="P:proteolysis"/>
    <property type="evidence" value="ECO:0007669"/>
    <property type="project" value="UniProtKB-KW"/>
</dbReference>
<dbReference type="PROSITE" id="PS00491">
    <property type="entry name" value="PROLINE_PEPTIDASE"/>
    <property type="match status" value="1"/>
</dbReference>
<keyword evidence="7" id="KW-0031">Aminopeptidase</keyword>